<dbReference type="NCBIfam" id="TIGR01309">
    <property type="entry name" value="uL30_arch"/>
    <property type="match status" value="1"/>
</dbReference>
<evidence type="ECO:0000256" key="2">
    <source>
        <dbReference type="ARBA" id="ARBA00022980"/>
    </source>
</evidence>
<evidence type="ECO:0000259" key="5">
    <source>
        <dbReference type="Pfam" id="PF00327"/>
    </source>
</evidence>
<feature type="domain" description="Large ribosomal subunit protein uL30-like ferredoxin-like fold" evidence="5">
    <location>
        <begin position="4"/>
        <end position="53"/>
    </location>
</feature>
<keyword evidence="2 4" id="KW-0689">Ribosomal protein</keyword>
<dbReference type="GO" id="GO:0006412">
    <property type="term" value="P:translation"/>
    <property type="evidence" value="ECO:0007669"/>
    <property type="project" value="UniProtKB-UniRule"/>
</dbReference>
<reference evidence="6" key="1">
    <citation type="journal article" date="2015" name="ISME J.">
        <title>Aquifer environment selects for microbial species cohorts in sediment and groundwater.</title>
        <authorList>
            <person name="Hug L.A."/>
            <person name="Thomas B.C."/>
            <person name="Brown C.T."/>
            <person name="Frischkorn K.R."/>
            <person name="Williams K.H."/>
            <person name="Tringe S.G."/>
            <person name="Banfield J.F."/>
        </authorList>
    </citation>
    <scope>NUCLEOTIDE SEQUENCE</scope>
</reference>
<dbReference type="AlphaFoldDB" id="A0A0H4T0E1"/>
<dbReference type="Gene3D" id="1.10.15.30">
    <property type="match status" value="1"/>
</dbReference>
<dbReference type="Pfam" id="PF00327">
    <property type="entry name" value="Ribosomal_L30"/>
    <property type="match status" value="1"/>
</dbReference>
<dbReference type="PANTHER" id="PTHR11524">
    <property type="entry name" value="60S RIBOSOMAL PROTEIN L7"/>
    <property type="match status" value="1"/>
</dbReference>
<dbReference type="EMBL" id="KT006942">
    <property type="protein sequence ID" value="AKQ00918.1"/>
    <property type="molecule type" value="Genomic_DNA"/>
</dbReference>
<evidence type="ECO:0000256" key="1">
    <source>
        <dbReference type="ARBA" id="ARBA00007594"/>
    </source>
</evidence>
<dbReference type="NCBIfam" id="NF004711">
    <property type="entry name" value="PRK06049.1"/>
    <property type="match status" value="1"/>
</dbReference>
<dbReference type="InterPro" id="IPR005997">
    <property type="entry name" value="Ribosomal_uL30_arc"/>
</dbReference>
<dbReference type="Gene3D" id="3.30.1390.20">
    <property type="entry name" value="Ribosomal protein L30, ferredoxin-like fold domain"/>
    <property type="match status" value="1"/>
</dbReference>
<dbReference type="GO" id="GO:0022625">
    <property type="term" value="C:cytosolic large ribosomal subunit"/>
    <property type="evidence" value="ECO:0007669"/>
    <property type="project" value="UniProtKB-UniRule"/>
</dbReference>
<evidence type="ECO:0000313" key="6">
    <source>
        <dbReference type="EMBL" id="AKQ00918.1"/>
    </source>
</evidence>
<dbReference type="PANTHER" id="PTHR11524:SF16">
    <property type="entry name" value="LARGE RIBOSOMAL SUBUNIT PROTEIN UL30"/>
    <property type="match status" value="1"/>
</dbReference>
<sequence>MTWAIVRIRGHVRRSAAVEDTLRMLRLTRTNHCVILSQNDATRGMVRKVKDFVTWGDISAETVAKLLLKRGRSDGNGRIDDAYVKSNSKFKSIWDFAQALTKGEANVNDIRGLRPVLRLHPPRGGFKAIKRPFRDFGDLGYRGEAINPLLDSMIAEEAS</sequence>
<proteinExistence type="inferred from homology"/>
<gene>
    <name evidence="6" type="primary">rpl30p</name>
    <name evidence="4" type="synonym">rpl30</name>
</gene>
<dbReference type="InterPro" id="IPR036919">
    <property type="entry name" value="Ribo_uL30_ferredoxin-like_sf"/>
</dbReference>
<name>A0A0H4T0E1_9EURY</name>
<dbReference type="InterPro" id="IPR035808">
    <property type="entry name" value="Ribosomal_uL30_euk_arc"/>
</dbReference>
<comment type="similarity">
    <text evidence="1 4">Belongs to the universal ribosomal protein uL30 family.</text>
</comment>
<protein>
    <recommendedName>
        <fullName evidence="4">Large ribosomal subunit protein uL30</fullName>
    </recommendedName>
</protein>
<organism evidence="6">
    <name type="scientific">uncultured euryarchaeote Rifle_16ft_4_minimus_12392</name>
    <dbReference type="NCBI Taxonomy" id="1665187"/>
    <lineage>
        <taxon>Archaea</taxon>
        <taxon>Methanobacteriati</taxon>
        <taxon>Methanobacteriota</taxon>
        <taxon>environmental samples</taxon>
    </lineage>
</organism>
<keyword evidence="3 4" id="KW-0687">Ribonucleoprotein</keyword>
<dbReference type="SUPFAM" id="SSF55129">
    <property type="entry name" value="Ribosomal protein L30p/L7e"/>
    <property type="match status" value="1"/>
</dbReference>
<dbReference type="InterPro" id="IPR018038">
    <property type="entry name" value="Ribosomal_uL30_CS"/>
</dbReference>
<evidence type="ECO:0000256" key="4">
    <source>
        <dbReference type="HAMAP-Rule" id="MF_01371"/>
    </source>
</evidence>
<dbReference type="PROSITE" id="PS00634">
    <property type="entry name" value="RIBOSOMAL_L30"/>
    <property type="match status" value="1"/>
</dbReference>
<dbReference type="GO" id="GO:0003723">
    <property type="term" value="F:RNA binding"/>
    <property type="evidence" value="ECO:0007669"/>
    <property type="project" value="TreeGrafter"/>
</dbReference>
<dbReference type="InterPro" id="IPR039699">
    <property type="entry name" value="Ribosomal_uL30"/>
</dbReference>
<dbReference type="HAMAP" id="MF_01371_A">
    <property type="entry name" value="Ribosomal_uL30_A"/>
    <property type="match status" value="1"/>
</dbReference>
<dbReference type="CDD" id="cd01657">
    <property type="entry name" value="Ribosomal_L7_archeal_euk"/>
    <property type="match status" value="1"/>
</dbReference>
<dbReference type="InterPro" id="IPR016082">
    <property type="entry name" value="Ribosomal_uL30_ferredoxin-like"/>
</dbReference>
<evidence type="ECO:0000256" key="3">
    <source>
        <dbReference type="ARBA" id="ARBA00023274"/>
    </source>
</evidence>
<dbReference type="GO" id="GO:0000463">
    <property type="term" value="P:maturation of LSU-rRNA from tricistronic rRNA transcript (SSU-rRNA, 5.8S rRNA, LSU-rRNA)"/>
    <property type="evidence" value="ECO:0007669"/>
    <property type="project" value="TreeGrafter"/>
</dbReference>
<comment type="subunit">
    <text evidence="4">Part of the 50S ribosomal subunit.</text>
</comment>
<dbReference type="GO" id="GO:0003735">
    <property type="term" value="F:structural constituent of ribosome"/>
    <property type="evidence" value="ECO:0007669"/>
    <property type="project" value="UniProtKB-UniRule"/>
</dbReference>
<accession>A0A0H4T0E1</accession>